<sequence length="71" mass="6874">MLRGIVPAPGRIAGPALGLARRLPAALLHPLRARAACALLAGSLAGGPVPFSGSCDGVPLAAETAPLAAGR</sequence>
<keyword evidence="2" id="KW-1185">Reference proteome</keyword>
<evidence type="ECO:0000313" key="2">
    <source>
        <dbReference type="Proteomes" id="UP001239909"/>
    </source>
</evidence>
<protein>
    <submittedName>
        <fullName evidence="1">Uncharacterized protein</fullName>
    </submittedName>
</protein>
<reference evidence="1 2" key="1">
    <citation type="submission" date="2023-04" db="EMBL/GenBank/DDBJ databases">
        <title>Marinoamorphus aggregata gen. nov., sp. Nov., isolate from tissue of brittle star Ophioplocus japonicus.</title>
        <authorList>
            <person name="Kawano K."/>
            <person name="Sawayama S."/>
            <person name="Nakagawa S."/>
        </authorList>
    </citation>
    <scope>NUCLEOTIDE SEQUENCE [LARGE SCALE GENOMIC DNA]</scope>
    <source>
        <strain evidence="1 2">NKW23</strain>
    </source>
</reference>
<evidence type="ECO:0000313" key="1">
    <source>
        <dbReference type="EMBL" id="GMG81972.1"/>
    </source>
</evidence>
<dbReference type="RefSeq" id="WP_285670718.1">
    <property type="nucleotide sequence ID" value="NZ_BSYI01000007.1"/>
</dbReference>
<proteinExistence type="predicted"/>
<gene>
    <name evidence="1" type="ORF">LNKW23_11850</name>
</gene>
<comment type="caution">
    <text evidence="1">The sequence shown here is derived from an EMBL/GenBank/DDBJ whole genome shotgun (WGS) entry which is preliminary data.</text>
</comment>
<dbReference type="EMBL" id="BSYI01000007">
    <property type="protein sequence ID" value="GMG81972.1"/>
    <property type="molecule type" value="Genomic_DNA"/>
</dbReference>
<accession>A0ABQ6LG52</accession>
<name>A0ABQ6LG52_9RHOB</name>
<organism evidence="1 2">
    <name type="scientific">Paralimibaculum aggregatum</name>
    <dbReference type="NCBI Taxonomy" id="3036245"/>
    <lineage>
        <taxon>Bacteria</taxon>
        <taxon>Pseudomonadati</taxon>
        <taxon>Pseudomonadota</taxon>
        <taxon>Alphaproteobacteria</taxon>
        <taxon>Rhodobacterales</taxon>
        <taxon>Paracoccaceae</taxon>
        <taxon>Paralimibaculum</taxon>
    </lineage>
</organism>
<dbReference type="Proteomes" id="UP001239909">
    <property type="component" value="Unassembled WGS sequence"/>
</dbReference>